<evidence type="ECO:0000256" key="6">
    <source>
        <dbReference type="SAM" id="MobiDB-lite"/>
    </source>
</evidence>
<keyword evidence="4 7" id="KW-0472">Membrane</keyword>
<feature type="compositionally biased region" description="Basic and acidic residues" evidence="6">
    <location>
        <begin position="314"/>
        <end position="337"/>
    </location>
</feature>
<feature type="transmembrane region" description="Helical" evidence="7">
    <location>
        <begin position="41"/>
        <end position="60"/>
    </location>
</feature>
<evidence type="ECO:0000256" key="1">
    <source>
        <dbReference type="ARBA" id="ARBA00004141"/>
    </source>
</evidence>
<feature type="transmembrane region" description="Helical" evidence="7">
    <location>
        <begin position="205"/>
        <end position="227"/>
    </location>
</feature>
<evidence type="ECO:0000256" key="7">
    <source>
        <dbReference type="SAM" id="Phobius"/>
    </source>
</evidence>
<evidence type="ECO:0000313" key="10">
    <source>
        <dbReference type="Proteomes" id="UP000235371"/>
    </source>
</evidence>
<dbReference type="GO" id="GO:0016020">
    <property type="term" value="C:membrane"/>
    <property type="evidence" value="ECO:0007669"/>
    <property type="project" value="UniProtKB-SubCell"/>
</dbReference>
<protein>
    <recommendedName>
        <fullName evidence="8">Rhodopsin domain-containing protein</fullName>
    </recommendedName>
</protein>
<feature type="region of interest" description="Disordered" evidence="6">
    <location>
        <begin position="298"/>
        <end position="337"/>
    </location>
</feature>
<dbReference type="GeneID" id="36583750"/>
<dbReference type="InterPro" id="IPR049326">
    <property type="entry name" value="Rhodopsin_dom_fungi"/>
</dbReference>
<dbReference type="OrthoDB" id="3903189at2759"/>
<feature type="transmembrane region" description="Helical" evidence="7">
    <location>
        <begin position="239"/>
        <end position="261"/>
    </location>
</feature>
<dbReference type="PANTHER" id="PTHR33048:SF110">
    <property type="entry name" value="UBID FAMILY DECARBOXYLASE"/>
    <property type="match status" value="1"/>
</dbReference>
<comment type="subcellular location">
    <subcellularLocation>
        <location evidence="1">Membrane</location>
        <topology evidence="1">Multi-pass membrane protein</topology>
    </subcellularLocation>
</comment>
<feature type="domain" description="Rhodopsin" evidence="8">
    <location>
        <begin position="22"/>
        <end position="263"/>
    </location>
</feature>
<dbReference type="EMBL" id="KZ613866">
    <property type="protein sequence ID" value="PMD53904.1"/>
    <property type="molecule type" value="Genomic_DNA"/>
</dbReference>
<accession>A0A2J6SSZ2</accession>
<reference evidence="9 10" key="1">
    <citation type="submission" date="2016-04" db="EMBL/GenBank/DDBJ databases">
        <title>A degradative enzymes factory behind the ericoid mycorrhizal symbiosis.</title>
        <authorList>
            <consortium name="DOE Joint Genome Institute"/>
            <person name="Martino E."/>
            <person name="Morin E."/>
            <person name="Grelet G."/>
            <person name="Kuo A."/>
            <person name="Kohler A."/>
            <person name="Daghino S."/>
            <person name="Barry K."/>
            <person name="Choi C."/>
            <person name="Cichocki N."/>
            <person name="Clum A."/>
            <person name="Copeland A."/>
            <person name="Hainaut M."/>
            <person name="Haridas S."/>
            <person name="Labutti K."/>
            <person name="Lindquist E."/>
            <person name="Lipzen A."/>
            <person name="Khouja H.-R."/>
            <person name="Murat C."/>
            <person name="Ohm R."/>
            <person name="Olson A."/>
            <person name="Spatafora J."/>
            <person name="Veneault-Fourrey C."/>
            <person name="Henrissat B."/>
            <person name="Grigoriev I."/>
            <person name="Martin F."/>
            <person name="Perotto S."/>
        </authorList>
    </citation>
    <scope>NUCLEOTIDE SEQUENCE [LARGE SCALE GENOMIC DNA]</scope>
    <source>
        <strain evidence="9 10">E</strain>
    </source>
</reference>
<comment type="similarity">
    <text evidence="5">Belongs to the SAT4 family.</text>
</comment>
<dbReference type="Pfam" id="PF20684">
    <property type="entry name" value="Fung_rhodopsin"/>
    <property type="match status" value="1"/>
</dbReference>
<evidence type="ECO:0000256" key="2">
    <source>
        <dbReference type="ARBA" id="ARBA00022692"/>
    </source>
</evidence>
<keyword evidence="2 7" id="KW-0812">Transmembrane</keyword>
<sequence>MLSLLAESWTWYSFVTLVVLFRYVSRYVQLGSFRLFQPEDYVMVIVFGFFTTLIITMNIVGQMDTNLMLPSDIPLLTPESIKSRIVGSKLVLVVEQSMIMTIWGCKICLLLLYNKLTFGLKQHLAVKIVGGYVVINLIAMEILYFGVWCRPFPQYWAVPVDNEQCSAAIHHLITNAVFNLTSDIMMLCIPLPLLVTSQLPRTRKLILCALFSLGTFVIMCALLNKYYSFAHPFSPMWEFWYIREASTAILVANMPMCWPLLRRVFNLKAFNGNSSGAQLSTARSKSIPIASTYSSRGGNIVRKGQSSVGGEAEMGSRDRDERDLKGGGKGDVSWWERNDSGLSKTESEEYIIGNGKKDVPLQIWESRRVDVESGSFEGVARERDLRKDQVRIYDGVGRVGRGMGEFESTVRIEAGSARKTSMGSLGRGDR</sequence>
<dbReference type="AlphaFoldDB" id="A0A2J6SSZ2"/>
<proteinExistence type="inferred from homology"/>
<feature type="transmembrane region" description="Helical" evidence="7">
    <location>
        <begin position="124"/>
        <end position="148"/>
    </location>
</feature>
<dbReference type="InterPro" id="IPR052337">
    <property type="entry name" value="SAT4-like"/>
</dbReference>
<evidence type="ECO:0000256" key="5">
    <source>
        <dbReference type="ARBA" id="ARBA00038359"/>
    </source>
</evidence>
<keyword evidence="3 7" id="KW-1133">Transmembrane helix</keyword>
<dbReference type="Proteomes" id="UP000235371">
    <property type="component" value="Unassembled WGS sequence"/>
</dbReference>
<dbReference type="RefSeq" id="XP_024730808.1">
    <property type="nucleotide sequence ID" value="XM_024875671.1"/>
</dbReference>
<name>A0A2J6SSZ2_9HELO</name>
<evidence type="ECO:0000313" key="9">
    <source>
        <dbReference type="EMBL" id="PMD53904.1"/>
    </source>
</evidence>
<gene>
    <name evidence="9" type="ORF">K444DRAFT_539903</name>
</gene>
<evidence type="ECO:0000256" key="3">
    <source>
        <dbReference type="ARBA" id="ARBA00022989"/>
    </source>
</evidence>
<dbReference type="PANTHER" id="PTHR33048">
    <property type="entry name" value="PTH11-LIKE INTEGRAL MEMBRANE PROTEIN (AFU_ORTHOLOGUE AFUA_5G11245)"/>
    <property type="match status" value="1"/>
</dbReference>
<feature type="transmembrane region" description="Helical" evidence="7">
    <location>
        <begin position="12"/>
        <end position="29"/>
    </location>
</feature>
<evidence type="ECO:0000256" key="4">
    <source>
        <dbReference type="ARBA" id="ARBA00023136"/>
    </source>
</evidence>
<keyword evidence="10" id="KW-1185">Reference proteome</keyword>
<organism evidence="9 10">
    <name type="scientific">Hyaloscypha bicolor E</name>
    <dbReference type="NCBI Taxonomy" id="1095630"/>
    <lineage>
        <taxon>Eukaryota</taxon>
        <taxon>Fungi</taxon>
        <taxon>Dikarya</taxon>
        <taxon>Ascomycota</taxon>
        <taxon>Pezizomycotina</taxon>
        <taxon>Leotiomycetes</taxon>
        <taxon>Helotiales</taxon>
        <taxon>Hyaloscyphaceae</taxon>
        <taxon>Hyaloscypha</taxon>
        <taxon>Hyaloscypha bicolor</taxon>
    </lineage>
</organism>
<dbReference type="STRING" id="1095630.A0A2J6SSZ2"/>
<feature type="transmembrane region" description="Helical" evidence="7">
    <location>
        <begin position="90"/>
        <end position="112"/>
    </location>
</feature>
<evidence type="ECO:0000259" key="8">
    <source>
        <dbReference type="Pfam" id="PF20684"/>
    </source>
</evidence>
<feature type="transmembrane region" description="Helical" evidence="7">
    <location>
        <begin position="168"/>
        <end position="193"/>
    </location>
</feature>
<dbReference type="InParanoid" id="A0A2J6SSZ2"/>